<keyword evidence="1" id="KW-0040">ANK repeat</keyword>
<protein>
    <submittedName>
        <fullName evidence="3">Uncharacterized protein</fullName>
    </submittedName>
</protein>
<name>A0A915EMU0_9BILA</name>
<keyword evidence="2" id="KW-1185">Reference proteome</keyword>
<feature type="repeat" description="ANK" evidence="1">
    <location>
        <begin position="46"/>
        <end position="78"/>
    </location>
</feature>
<organism evidence="2 3">
    <name type="scientific">Ditylenchus dipsaci</name>
    <dbReference type="NCBI Taxonomy" id="166011"/>
    <lineage>
        <taxon>Eukaryota</taxon>
        <taxon>Metazoa</taxon>
        <taxon>Ecdysozoa</taxon>
        <taxon>Nematoda</taxon>
        <taxon>Chromadorea</taxon>
        <taxon>Rhabditida</taxon>
        <taxon>Tylenchina</taxon>
        <taxon>Tylenchomorpha</taxon>
        <taxon>Sphaerularioidea</taxon>
        <taxon>Anguinidae</taxon>
        <taxon>Anguininae</taxon>
        <taxon>Ditylenchus</taxon>
    </lineage>
</organism>
<dbReference type="InterPro" id="IPR036770">
    <property type="entry name" value="Ankyrin_rpt-contain_sf"/>
</dbReference>
<evidence type="ECO:0000256" key="1">
    <source>
        <dbReference type="PROSITE-ProRule" id="PRU00023"/>
    </source>
</evidence>
<dbReference type="InterPro" id="IPR002110">
    <property type="entry name" value="Ankyrin_rpt"/>
</dbReference>
<proteinExistence type="predicted"/>
<dbReference type="PROSITE" id="PS50297">
    <property type="entry name" value="ANK_REP_REGION"/>
    <property type="match status" value="1"/>
</dbReference>
<sequence length="229" mass="26255">MSSTKDLKVLSQEEQSAFQLILDGKTDEVKKLVEDSKLRVNCLNKDGMNLLDQACFKGDEELVKFLIENGADVDNRAHHQGYTSLMFAALAGKPSICQHINKTASELAAFVGQFECVSVISSYISYEDIQRIINPNNPTGTEVVYPEQLVQFVHNLTKTHEIHPVSLVFNAMQEELVMEHRQKILYTVDRLFEKQLRCKEPNEMMSLKLWLILFTLRELLKFMELKQSS</sequence>
<dbReference type="AlphaFoldDB" id="A0A915EMU0"/>
<dbReference type="Proteomes" id="UP000887574">
    <property type="component" value="Unplaced"/>
</dbReference>
<dbReference type="Pfam" id="PF12796">
    <property type="entry name" value="Ank_2"/>
    <property type="match status" value="1"/>
</dbReference>
<dbReference type="Gene3D" id="1.25.40.20">
    <property type="entry name" value="Ankyrin repeat-containing domain"/>
    <property type="match status" value="1"/>
</dbReference>
<dbReference type="PROSITE" id="PS50088">
    <property type="entry name" value="ANK_REPEAT"/>
    <property type="match status" value="1"/>
</dbReference>
<reference evidence="3" key="1">
    <citation type="submission" date="2022-11" db="UniProtKB">
        <authorList>
            <consortium name="WormBaseParasite"/>
        </authorList>
    </citation>
    <scope>IDENTIFICATION</scope>
</reference>
<dbReference type="PANTHER" id="PTHR24150">
    <property type="entry name" value="ANKYRIN REPEAT AND MYND DOMAIN-CONTAINING PROTEIN 2"/>
    <property type="match status" value="1"/>
</dbReference>
<dbReference type="SUPFAM" id="SSF48403">
    <property type="entry name" value="Ankyrin repeat"/>
    <property type="match status" value="1"/>
</dbReference>
<dbReference type="InterPro" id="IPR052452">
    <property type="entry name" value="Ankyrin-MYND_dom_contain_2"/>
</dbReference>
<dbReference type="PANTHER" id="PTHR24150:SF8">
    <property type="entry name" value="ANKYRIN REPEAT AND MYND DOMAIN-CONTAINING PROTEIN 2"/>
    <property type="match status" value="1"/>
</dbReference>
<dbReference type="WBParaSite" id="jg7599">
    <property type="protein sequence ID" value="jg7599"/>
    <property type="gene ID" value="jg7599"/>
</dbReference>
<dbReference type="SMART" id="SM00248">
    <property type="entry name" value="ANK"/>
    <property type="match status" value="2"/>
</dbReference>
<evidence type="ECO:0000313" key="3">
    <source>
        <dbReference type="WBParaSite" id="jg7599"/>
    </source>
</evidence>
<evidence type="ECO:0000313" key="2">
    <source>
        <dbReference type="Proteomes" id="UP000887574"/>
    </source>
</evidence>
<accession>A0A915EMU0</accession>